<dbReference type="GO" id="GO:0008153">
    <property type="term" value="P:4-aminobenzoate biosynthetic process"/>
    <property type="evidence" value="ECO:0007669"/>
    <property type="project" value="UniProtKB-UniRule"/>
</dbReference>
<comment type="caution">
    <text evidence="11">The sequence shown here is derived from an EMBL/GenBank/DDBJ whole genome shotgun (WGS) entry which is preliminary data.</text>
</comment>
<dbReference type="PANTHER" id="PTHR42743">
    <property type="entry name" value="AMINO-ACID AMINOTRANSFERASE"/>
    <property type="match status" value="1"/>
</dbReference>
<evidence type="ECO:0000256" key="3">
    <source>
        <dbReference type="ARBA" id="ARBA00011738"/>
    </source>
</evidence>
<dbReference type="Pfam" id="PF01063">
    <property type="entry name" value="Aminotran_4"/>
    <property type="match status" value="1"/>
</dbReference>
<evidence type="ECO:0000256" key="5">
    <source>
        <dbReference type="ARBA" id="ARBA00022909"/>
    </source>
</evidence>
<dbReference type="Proteomes" id="UP000518892">
    <property type="component" value="Unassembled WGS sequence"/>
</dbReference>
<dbReference type="InterPro" id="IPR043132">
    <property type="entry name" value="BCAT-like_C"/>
</dbReference>
<comment type="catalytic activity">
    <reaction evidence="9">
        <text>4-amino-4-deoxychorismate = 4-aminobenzoate + pyruvate + H(+)</text>
        <dbReference type="Rhea" id="RHEA:16201"/>
        <dbReference type="ChEBI" id="CHEBI:15361"/>
        <dbReference type="ChEBI" id="CHEBI:15378"/>
        <dbReference type="ChEBI" id="CHEBI:17836"/>
        <dbReference type="ChEBI" id="CHEBI:58406"/>
        <dbReference type="EC" id="4.1.3.38"/>
    </reaction>
</comment>
<dbReference type="Gene3D" id="3.20.10.10">
    <property type="entry name" value="D-amino Acid Aminotransferase, subunit A, domain 2"/>
    <property type="match status" value="1"/>
</dbReference>
<evidence type="ECO:0000256" key="6">
    <source>
        <dbReference type="ARBA" id="ARBA00023239"/>
    </source>
</evidence>
<evidence type="ECO:0000313" key="11">
    <source>
        <dbReference type="EMBL" id="MBB3231622.1"/>
    </source>
</evidence>
<evidence type="ECO:0000256" key="9">
    <source>
        <dbReference type="ARBA" id="ARBA00049529"/>
    </source>
</evidence>
<dbReference type="InterPro" id="IPR017824">
    <property type="entry name" value="Aminodeoxychorismate_lyase_IV"/>
</dbReference>
<dbReference type="SUPFAM" id="SSF56752">
    <property type="entry name" value="D-aminoacid aminotransferase-like PLP-dependent enzymes"/>
    <property type="match status" value="1"/>
</dbReference>
<evidence type="ECO:0000256" key="1">
    <source>
        <dbReference type="ARBA" id="ARBA00001933"/>
    </source>
</evidence>
<comment type="pathway">
    <text evidence="7">Cofactor biosynthesis; tetrahydrofolate biosynthesis; 4-aminobenzoate from chorismate: step 2/2.</text>
</comment>
<dbReference type="InterPro" id="IPR050571">
    <property type="entry name" value="Class-IV_PLP-Dep_Aminotrnsfr"/>
</dbReference>
<sequence length="279" mass="30388">MSGSPAQPVPGEGVPFDDRGLAYGDGLFETVLVRDGVPLLWEQHLARLARGGEALGIALPARATLDALPARAGEGLAVLKLVLTRGSGGRGYLPPDAPTPRLRWQVAPFSPSPSRWRGVRVRHCQLSLAIQPRLAGLKHLNRLENVLARAEWSDPEIAEGLLSDTQGRLVEATCMNLFWWREGHWETPRLHRCGVAGTLREALLARLDLREVDASPEVLASSEAVCLGNSVQGVWPLTRLDDAEGRPLARWSPGRHHRALQAEAHGLLGYPRQPGDSTE</sequence>
<dbReference type="EC" id="4.1.3.38" evidence="8 10"/>
<dbReference type="InterPro" id="IPR036038">
    <property type="entry name" value="Aminotransferase-like"/>
</dbReference>
<evidence type="ECO:0000313" key="12">
    <source>
        <dbReference type="Proteomes" id="UP000518892"/>
    </source>
</evidence>
<keyword evidence="12" id="KW-1185">Reference proteome</keyword>
<dbReference type="GO" id="GO:0005829">
    <property type="term" value="C:cytosol"/>
    <property type="evidence" value="ECO:0007669"/>
    <property type="project" value="TreeGrafter"/>
</dbReference>
<dbReference type="GO" id="GO:0008696">
    <property type="term" value="F:4-amino-4-deoxychorismate lyase activity"/>
    <property type="evidence" value="ECO:0007669"/>
    <property type="project" value="UniProtKB-UniRule"/>
</dbReference>
<reference evidence="11 12" key="1">
    <citation type="submission" date="2020-08" db="EMBL/GenBank/DDBJ databases">
        <title>Genomic Encyclopedia of Type Strains, Phase III (KMG-III): the genomes of soil and plant-associated and newly described type strains.</title>
        <authorList>
            <person name="Whitman W."/>
        </authorList>
    </citation>
    <scope>NUCLEOTIDE SEQUENCE [LARGE SCALE GENOMIC DNA]</scope>
    <source>
        <strain evidence="11 12">CECT 7744</strain>
    </source>
</reference>
<dbReference type="EMBL" id="JACHXR010000006">
    <property type="protein sequence ID" value="MBB3231622.1"/>
    <property type="molecule type" value="Genomic_DNA"/>
</dbReference>
<dbReference type="PANTHER" id="PTHR42743:SF2">
    <property type="entry name" value="AMINODEOXYCHORISMATE LYASE"/>
    <property type="match status" value="1"/>
</dbReference>
<keyword evidence="5" id="KW-0289">Folate biosynthesis</keyword>
<dbReference type="NCBIfam" id="TIGR03461">
    <property type="entry name" value="pabC_Proteo"/>
    <property type="match status" value="1"/>
</dbReference>
<protein>
    <recommendedName>
        <fullName evidence="8 10">Aminodeoxychorismate lyase</fullName>
        <ecNumber evidence="8 10">4.1.3.38</ecNumber>
    </recommendedName>
</protein>
<comment type="subunit">
    <text evidence="3">Homodimer.</text>
</comment>
<proteinExistence type="inferred from homology"/>
<dbReference type="GO" id="GO:0046656">
    <property type="term" value="P:folic acid biosynthetic process"/>
    <property type="evidence" value="ECO:0007669"/>
    <property type="project" value="UniProtKB-KW"/>
</dbReference>
<evidence type="ECO:0000256" key="4">
    <source>
        <dbReference type="ARBA" id="ARBA00022898"/>
    </source>
</evidence>
<keyword evidence="6 11" id="KW-0456">Lyase</keyword>
<evidence type="ECO:0000256" key="10">
    <source>
        <dbReference type="NCBIfam" id="TIGR03461"/>
    </source>
</evidence>
<evidence type="ECO:0000256" key="2">
    <source>
        <dbReference type="ARBA" id="ARBA00009320"/>
    </source>
</evidence>
<dbReference type="GO" id="GO:0030170">
    <property type="term" value="F:pyridoxal phosphate binding"/>
    <property type="evidence" value="ECO:0007669"/>
    <property type="project" value="InterPro"/>
</dbReference>
<name>A0A7W5EV41_9GAMM</name>
<accession>A0A7W5EV41</accession>
<dbReference type="AlphaFoldDB" id="A0A7W5EV41"/>
<dbReference type="InterPro" id="IPR043131">
    <property type="entry name" value="BCAT-like_N"/>
</dbReference>
<dbReference type="InterPro" id="IPR001544">
    <property type="entry name" value="Aminotrans_IV"/>
</dbReference>
<organism evidence="11 12">
    <name type="scientific">Halomonas stenophila</name>
    <dbReference type="NCBI Taxonomy" id="795312"/>
    <lineage>
        <taxon>Bacteria</taxon>
        <taxon>Pseudomonadati</taxon>
        <taxon>Pseudomonadota</taxon>
        <taxon>Gammaproteobacteria</taxon>
        <taxon>Oceanospirillales</taxon>
        <taxon>Halomonadaceae</taxon>
        <taxon>Halomonas</taxon>
    </lineage>
</organism>
<evidence type="ECO:0000256" key="7">
    <source>
        <dbReference type="ARBA" id="ARBA00035633"/>
    </source>
</evidence>
<comment type="similarity">
    <text evidence="2">Belongs to the class-IV pyridoxal-phosphate-dependent aminotransferase family.</text>
</comment>
<comment type="cofactor">
    <cofactor evidence="1">
        <name>pyridoxal 5'-phosphate</name>
        <dbReference type="ChEBI" id="CHEBI:597326"/>
    </cofactor>
</comment>
<dbReference type="Gene3D" id="3.30.470.10">
    <property type="match status" value="1"/>
</dbReference>
<evidence type="ECO:0000256" key="8">
    <source>
        <dbReference type="ARBA" id="ARBA00035676"/>
    </source>
</evidence>
<keyword evidence="4" id="KW-0663">Pyridoxal phosphate</keyword>
<gene>
    <name evidence="11" type="ORF">FHR97_002477</name>
</gene>
<dbReference type="RefSeq" id="WP_183384094.1">
    <property type="nucleotide sequence ID" value="NZ_JACHXR010000006.1"/>
</dbReference>